<organism evidence="3 4">
    <name type="scientific">Kolteria novifilia</name>
    <dbReference type="NCBI Taxonomy" id="2527975"/>
    <lineage>
        <taxon>Bacteria</taxon>
        <taxon>Pseudomonadati</taxon>
        <taxon>Planctomycetota</taxon>
        <taxon>Planctomycetia</taxon>
        <taxon>Kolteriales</taxon>
        <taxon>Kolteriaceae</taxon>
        <taxon>Kolteria</taxon>
    </lineage>
</organism>
<keyword evidence="4" id="KW-1185">Reference proteome</keyword>
<dbReference type="Proteomes" id="UP000317093">
    <property type="component" value="Chromosome"/>
</dbReference>
<dbReference type="InterPro" id="IPR050463">
    <property type="entry name" value="Gfo/Idh/MocA_oxidrdct_glycsds"/>
</dbReference>
<dbReference type="EMBL" id="CP036279">
    <property type="protein sequence ID" value="QDU61915.1"/>
    <property type="molecule type" value="Genomic_DNA"/>
</dbReference>
<reference evidence="3 4" key="1">
    <citation type="submission" date="2019-02" db="EMBL/GenBank/DDBJ databases">
        <title>Deep-cultivation of Planctomycetes and their phenomic and genomic characterization uncovers novel biology.</title>
        <authorList>
            <person name="Wiegand S."/>
            <person name="Jogler M."/>
            <person name="Boedeker C."/>
            <person name="Pinto D."/>
            <person name="Vollmers J."/>
            <person name="Rivas-Marin E."/>
            <person name="Kohn T."/>
            <person name="Peeters S.H."/>
            <person name="Heuer A."/>
            <person name="Rast P."/>
            <person name="Oberbeckmann S."/>
            <person name="Bunk B."/>
            <person name="Jeske O."/>
            <person name="Meyerdierks A."/>
            <person name="Storesund J.E."/>
            <person name="Kallscheuer N."/>
            <person name="Luecker S."/>
            <person name="Lage O.M."/>
            <person name="Pohl T."/>
            <person name="Merkel B.J."/>
            <person name="Hornburger P."/>
            <person name="Mueller R.-W."/>
            <person name="Bruemmer F."/>
            <person name="Labrenz M."/>
            <person name="Spormann A.M."/>
            <person name="Op den Camp H."/>
            <person name="Overmann J."/>
            <person name="Amann R."/>
            <person name="Jetten M.S.M."/>
            <person name="Mascher T."/>
            <person name="Medema M.H."/>
            <person name="Devos D.P."/>
            <person name="Kaster A.-K."/>
            <person name="Ovreas L."/>
            <person name="Rohde M."/>
            <person name="Galperin M.Y."/>
            <person name="Jogler C."/>
        </authorList>
    </citation>
    <scope>NUCLEOTIDE SEQUENCE [LARGE SCALE GENOMIC DNA]</scope>
    <source>
        <strain evidence="3 4">Pan216</strain>
    </source>
</reference>
<dbReference type="RefSeq" id="WP_145258445.1">
    <property type="nucleotide sequence ID" value="NZ_CP036279.1"/>
</dbReference>
<dbReference type="Gene3D" id="3.40.50.720">
    <property type="entry name" value="NAD(P)-binding Rossmann-like Domain"/>
    <property type="match status" value="1"/>
</dbReference>
<dbReference type="GO" id="GO:0016491">
    <property type="term" value="F:oxidoreductase activity"/>
    <property type="evidence" value="ECO:0007669"/>
    <property type="project" value="UniProtKB-KW"/>
</dbReference>
<evidence type="ECO:0000313" key="4">
    <source>
        <dbReference type="Proteomes" id="UP000317093"/>
    </source>
</evidence>
<dbReference type="EC" id="1.-.-.-" evidence="3"/>
<dbReference type="PROSITE" id="PS51318">
    <property type="entry name" value="TAT"/>
    <property type="match status" value="1"/>
</dbReference>
<evidence type="ECO:0000259" key="1">
    <source>
        <dbReference type="Pfam" id="PF01408"/>
    </source>
</evidence>
<sequence length="430" mass="48097">MSDQSKSTDQTASRRVFLQRSTTAAIGAGLAAGIVPAVHAAGSDTLKVGLIGAGSRGSGAALQTLQADPNVELVAVGDVFQDRIDTSLSALKKSKVADRVKVDKERQFLGFDAYQKVIDSGVDVVLLASPPHFRPKHLEYAIDQGKHVFAEKPVATDPTGVRSVMESCRKAKEKNLSVVSGLCWRYETGMQETIDKIHNGAIGDIVTAESTRFLRDLWSWPREPGQSDMQWQVRNWYYFTWLSGDFIVEQYVHDLDMIAWALNEYPEKCYATGGRIVRTEPKYGNIYDHFAVVYVFPSGARFYAATRQETGTEPLYSNDLFGTKGKCDLMKYRITGENPWRRRAKRTVMHQLEHDEMYKALRAGKPINNGDYMCKSTLMGIMGRESAYTGDTITWDEISNSKLKLGPKEYEWNASLPVEPVRIPGKTKLV</sequence>
<feature type="domain" description="GFO/IDH/MocA-like oxidoreductase" evidence="2">
    <location>
        <begin position="195"/>
        <end position="326"/>
    </location>
</feature>
<dbReference type="SUPFAM" id="SSF51735">
    <property type="entry name" value="NAD(P)-binding Rossmann-fold domains"/>
    <property type="match status" value="1"/>
</dbReference>
<evidence type="ECO:0000313" key="3">
    <source>
        <dbReference type="EMBL" id="QDU61915.1"/>
    </source>
</evidence>
<name>A0A518B4L4_9BACT</name>
<dbReference type="KEGG" id="knv:Pan216_27800"/>
<dbReference type="AlphaFoldDB" id="A0A518B4L4"/>
<accession>A0A518B4L4</accession>
<dbReference type="PANTHER" id="PTHR43818">
    <property type="entry name" value="BCDNA.GH03377"/>
    <property type="match status" value="1"/>
</dbReference>
<dbReference type="SUPFAM" id="SSF55347">
    <property type="entry name" value="Glyceraldehyde-3-phosphate dehydrogenase-like, C-terminal domain"/>
    <property type="match status" value="1"/>
</dbReference>
<dbReference type="Pfam" id="PF01408">
    <property type="entry name" value="GFO_IDH_MocA"/>
    <property type="match status" value="1"/>
</dbReference>
<protein>
    <submittedName>
        <fullName evidence="3">4,5-dihydroxyphthalate dehydrogenase</fullName>
        <ecNumber evidence="3">1.-.-.-</ecNumber>
    </submittedName>
</protein>
<dbReference type="Gene3D" id="3.30.360.10">
    <property type="entry name" value="Dihydrodipicolinate Reductase, domain 2"/>
    <property type="match status" value="1"/>
</dbReference>
<dbReference type="OrthoDB" id="253515at2"/>
<proteinExistence type="predicted"/>
<dbReference type="GO" id="GO:0000166">
    <property type="term" value="F:nucleotide binding"/>
    <property type="evidence" value="ECO:0007669"/>
    <property type="project" value="InterPro"/>
</dbReference>
<evidence type="ECO:0000259" key="2">
    <source>
        <dbReference type="Pfam" id="PF22725"/>
    </source>
</evidence>
<dbReference type="InterPro" id="IPR000683">
    <property type="entry name" value="Gfo/Idh/MocA-like_OxRdtase_N"/>
</dbReference>
<dbReference type="PANTHER" id="PTHR43818:SF5">
    <property type="entry name" value="OXIDOREDUCTASE FAMILY PROTEIN"/>
    <property type="match status" value="1"/>
</dbReference>
<keyword evidence="3" id="KW-0560">Oxidoreductase</keyword>
<dbReference type="InterPro" id="IPR006311">
    <property type="entry name" value="TAT_signal"/>
</dbReference>
<dbReference type="InterPro" id="IPR036291">
    <property type="entry name" value="NAD(P)-bd_dom_sf"/>
</dbReference>
<feature type="domain" description="Gfo/Idh/MocA-like oxidoreductase N-terminal" evidence="1">
    <location>
        <begin position="46"/>
        <end position="174"/>
    </location>
</feature>
<dbReference type="Pfam" id="PF22725">
    <property type="entry name" value="GFO_IDH_MocA_C3"/>
    <property type="match status" value="1"/>
</dbReference>
<dbReference type="InterPro" id="IPR055170">
    <property type="entry name" value="GFO_IDH_MocA-like_dom"/>
</dbReference>
<gene>
    <name evidence="3" type="primary">pht4_2</name>
    <name evidence="3" type="ORF">Pan216_27800</name>
</gene>